<dbReference type="SUPFAM" id="SSF48452">
    <property type="entry name" value="TPR-like"/>
    <property type="match status" value="2"/>
</dbReference>
<dbReference type="GO" id="GO:0003341">
    <property type="term" value="P:cilium movement"/>
    <property type="evidence" value="ECO:0007669"/>
    <property type="project" value="TreeGrafter"/>
</dbReference>
<sequence>MNKIKPEYKNITEYLEVLEKYIGAEKSKEVLDKIGSGFFTKNRSSSVTDNNYPESYRLRSFIDRVITYTENNISPKKHINLLLDLSYLTLGHGELFLASDILSQILFRTIKYKNLQNEKAYAFLGMGEISSMQAKWDESFGYINKAKKIFEETNNYKGLSACDNFLGTFYAERGIIPKAKKHFEKGIERLKGKRASNLLANILVNLGILNHMIGDIEEAKSNYENALVKYVKSNDSKRIAQTRHNLGMLYFKEGNIESALDQFDKSILVSQEDQNYLTLSISFLSKAHIYTEMNEIDFAVEFIEKAMELSHHLNDRLTIADIYKVRGIIEKKKKDYDLAENFLQTSLRINSELGNKLNYAETSFELGKLYEELDQKNSAKKAFESALKYYNRINAVIEIKKIKSFITKLN</sequence>
<dbReference type="PROSITE" id="PS50005">
    <property type="entry name" value="TPR"/>
    <property type="match status" value="1"/>
</dbReference>
<proteinExistence type="predicted"/>
<dbReference type="PANTHER" id="PTHR46630:SF1">
    <property type="entry name" value="TETRATRICOPEPTIDE REPEAT PROTEIN 29"/>
    <property type="match status" value="1"/>
</dbReference>
<keyword evidence="3" id="KW-0677">Repeat</keyword>
<dbReference type="InterPro" id="IPR019734">
    <property type="entry name" value="TPR_rpt"/>
</dbReference>
<dbReference type="PANTHER" id="PTHR46630">
    <property type="entry name" value="TETRATRICOPEPTIDE REPEAT PROTEIN 29"/>
    <property type="match status" value="1"/>
</dbReference>
<keyword evidence="4" id="KW-0802">TPR repeat</keyword>
<dbReference type="Pfam" id="PF13181">
    <property type="entry name" value="TPR_8"/>
    <property type="match status" value="1"/>
</dbReference>
<dbReference type="InterPro" id="IPR051476">
    <property type="entry name" value="Bac_ResReg_Asp_Phosphatase"/>
</dbReference>
<comment type="subcellular location">
    <subcellularLocation>
        <location evidence="1">Cytoplasm</location>
    </subcellularLocation>
</comment>
<dbReference type="InterPro" id="IPR011990">
    <property type="entry name" value="TPR-like_helical_dom_sf"/>
</dbReference>
<dbReference type="EMBL" id="UOGD01000292">
    <property type="protein sequence ID" value="VAX25193.1"/>
    <property type="molecule type" value="Genomic_DNA"/>
</dbReference>
<dbReference type="SMART" id="SM00028">
    <property type="entry name" value="TPR"/>
    <property type="match status" value="7"/>
</dbReference>
<dbReference type="Gene3D" id="1.25.40.10">
    <property type="entry name" value="Tetratricopeptide repeat domain"/>
    <property type="match status" value="2"/>
</dbReference>
<evidence type="ECO:0000256" key="4">
    <source>
        <dbReference type="ARBA" id="ARBA00022803"/>
    </source>
</evidence>
<evidence type="ECO:0000256" key="3">
    <source>
        <dbReference type="ARBA" id="ARBA00022737"/>
    </source>
</evidence>
<keyword evidence="2" id="KW-0963">Cytoplasm</keyword>
<dbReference type="Pfam" id="PF13424">
    <property type="entry name" value="TPR_12"/>
    <property type="match status" value="2"/>
</dbReference>
<organism evidence="5">
    <name type="scientific">hydrothermal vent metagenome</name>
    <dbReference type="NCBI Taxonomy" id="652676"/>
    <lineage>
        <taxon>unclassified sequences</taxon>
        <taxon>metagenomes</taxon>
        <taxon>ecological metagenomes</taxon>
    </lineage>
</organism>
<dbReference type="GO" id="GO:0005737">
    <property type="term" value="C:cytoplasm"/>
    <property type="evidence" value="ECO:0007669"/>
    <property type="project" value="UniProtKB-SubCell"/>
</dbReference>
<protein>
    <submittedName>
        <fullName evidence="5">Uncharacterized protein</fullName>
    </submittedName>
</protein>
<dbReference type="GO" id="GO:0005929">
    <property type="term" value="C:cilium"/>
    <property type="evidence" value="ECO:0007669"/>
    <property type="project" value="TreeGrafter"/>
</dbReference>
<reference evidence="5" key="1">
    <citation type="submission" date="2018-06" db="EMBL/GenBank/DDBJ databases">
        <authorList>
            <person name="Zhirakovskaya E."/>
        </authorList>
    </citation>
    <scope>NUCLEOTIDE SEQUENCE</scope>
</reference>
<accession>A0A3B1CKF0</accession>
<evidence type="ECO:0000256" key="1">
    <source>
        <dbReference type="ARBA" id="ARBA00004496"/>
    </source>
</evidence>
<name>A0A3B1CKF0_9ZZZZ</name>
<gene>
    <name evidence="5" type="ORF">MNBD_IGNAVI01-1086</name>
</gene>
<evidence type="ECO:0000313" key="5">
    <source>
        <dbReference type="EMBL" id="VAX25193.1"/>
    </source>
</evidence>
<evidence type="ECO:0000256" key="2">
    <source>
        <dbReference type="ARBA" id="ARBA00022490"/>
    </source>
</evidence>
<dbReference type="AlphaFoldDB" id="A0A3B1CKF0"/>